<name>A0A804QPZ6_MAIZE</name>
<reference evidence="2" key="2">
    <citation type="submission" date="2019-07" db="EMBL/GenBank/DDBJ databases">
        <authorList>
            <person name="Seetharam A."/>
            <person name="Woodhouse M."/>
            <person name="Cannon E."/>
        </authorList>
    </citation>
    <scope>NUCLEOTIDE SEQUENCE [LARGE SCALE GENOMIC DNA]</scope>
    <source>
        <strain evidence="2">cv. B73</strain>
    </source>
</reference>
<reference evidence="2" key="3">
    <citation type="submission" date="2021-05" db="UniProtKB">
        <authorList>
            <consortium name="EnsemblPlants"/>
        </authorList>
    </citation>
    <scope>IDENTIFICATION</scope>
    <source>
        <strain evidence="2">cv. B73</strain>
    </source>
</reference>
<dbReference type="Gramene" id="Zm00001eb354410_T001">
    <property type="protein sequence ID" value="Zm00001eb354410_P001"/>
    <property type="gene ID" value="Zm00001eb354410"/>
</dbReference>
<dbReference type="InParanoid" id="A0A804QPZ6"/>
<evidence type="ECO:0000256" key="1">
    <source>
        <dbReference type="SAM" id="MobiDB-lite"/>
    </source>
</evidence>
<feature type="region of interest" description="Disordered" evidence="1">
    <location>
        <begin position="1"/>
        <end position="62"/>
    </location>
</feature>
<proteinExistence type="predicted"/>
<sequence>MPPPPSSSSLVPPLSSPPPGSPTPTLSPSVPRPPTGDTCSRPSSTTSSEEEGPPTPPLHSIKNMIYPEAPRVVASGSCPDLLLRSTRSLCLLYIYVACVATPLNI</sequence>
<reference evidence="3" key="1">
    <citation type="journal article" date="2009" name="Science">
        <title>The B73 maize genome: complexity, diversity, and dynamics.</title>
        <authorList>
            <person name="Schnable P.S."/>
            <person name="Ware D."/>
            <person name="Fulton R.S."/>
            <person name="Stein J.C."/>
            <person name="Wei F."/>
            <person name="Pasternak S."/>
            <person name="Liang C."/>
            <person name="Zhang J."/>
            <person name="Fulton L."/>
            <person name="Graves T.A."/>
            <person name="Minx P."/>
            <person name="Reily A.D."/>
            <person name="Courtney L."/>
            <person name="Kruchowski S.S."/>
            <person name="Tomlinson C."/>
            <person name="Strong C."/>
            <person name="Delehaunty K."/>
            <person name="Fronick C."/>
            <person name="Courtney B."/>
            <person name="Rock S.M."/>
            <person name="Belter E."/>
            <person name="Du F."/>
            <person name="Kim K."/>
            <person name="Abbott R.M."/>
            <person name="Cotton M."/>
            <person name="Levy A."/>
            <person name="Marchetto P."/>
            <person name="Ochoa K."/>
            <person name="Jackson S.M."/>
            <person name="Gillam B."/>
            <person name="Chen W."/>
            <person name="Yan L."/>
            <person name="Higginbotham J."/>
            <person name="Cardenas M."/>
            <person name="Waligorski J."/>
            <person name="Applebaum E."/>
            <person name="Phelps L."/>
            <person name="Falcone J."/>
            <person name="Kanchi K."/>
            <person name="Thane T."/>
            <person name="Scimone A."/>
            <person name="Thane N."/>
            <person name="Henke J."/>
            <person name="Wang T."/>
            <person name="Ruppert J."/>
            <person name="Shah N."/>
            <person name="Rotter K."/>
            <person name="Hodges J."/>
            <person name="Ingenthron E."/>
            <person name="Cordes M."/>
            <person name="Kohlberg S."/>
            <person name="Sgro J."/>
            <person name="Delgado B."/>
            <person name="Mead K."/>
            <person name="Chinwalla A."/>
            <person name="Leonard S."/>
            <person name="Crouse K."/>
            <person name="Collura K."/>
            <person name="Kudrna D."/>
            <person name="Currie J."/>
            <person name="He R."/>
            <person name="Angelova A."/>
            <person name="Rajasekar S."/>
            <person name="Mueller T."/>
            <person name="Lomeli R."/>
            <person name="Scara G."/>
            <person name="Ko A."/>
            <person name="Delaney K."/>
            <person name="Wissotski M."/>
            <person name="Lopez G."/>
            <person name="Campos D."/>
            <person name="Braidotti M."/>
            <person name="Ashley E."/>
            <person name="Golser W."/>
            <person name="Kim H."/>
            <person name="Lee S."/>
            <person name="Lin J."/>
            <person name="Dujmic Z."/>
            <person name="Kim W."/>
            <person name="Talag J."/>
            <person name="Zuccolo A."/>
            <person name="Fan C."/>
            <person name="Sebastian A."/>
            <person name="Kramer M."/>
            <person name="Spiegel L."/>
            <person name="Nascimento L."/>
            <person name="Zutavern T."/>
            <person name="Miller B."/>
            <person name="Ambroise C."/>
            <person name="Muller S."/>
            <person name="Spooner W."/>
            <person name="Narechania A."/>
            <person name="Ren L."/>
            <person name="Wei S."/>
            <person name="Kumari S."/>
            <person name="Faga B."/>
            <person name="Levy M.J."/>
            <person name="McMahan L."/>
            <person name="Van Buren P."/>
            <person name="Vaughn M.W."/>
            <person name="Ying K."/>
            <person name="Yeh C.-T."/>
            <person name="Emrich S.J."/>
            <person name="Jia Y."/>
            <person name="Kalyanaraman A."/>
            <person name="Hsia A.-P."/>
            <person name="Barbazuk W.B."/>
            <person name="Baucom R.S."/>
            <person name="Brutnell T.P."/>
            <person name="Carpita N.C."/>
            <person name="Chaparro C."/>
            <person name="Chia J.-M."/>
            <person name="Deragon J.-M."/>
            <person name="Estill J.C."/>
            <person name="Fu Y."/>
            <person name="Jeddeloh J.A."/>
            <person name="Han Y."/>
            <person name="Lee H."/>
            <person name="Li P."/>
            <person name="Lisch D.R."/>
            <person name="Liu S."/>
            <person name="Liu Z."/>
            <person name="Nagel D.H."/>
            <person name="McCann M.C."/>
            <person name="SanMiguel P."/>
            <person name="Myers A.M."/>
            <person name="Nettleton D."/>
            <person name="Nguyen J."/>
            <person name="Penning B.W."/>
            <person name="Ponnala L."/>
            <person name="Schneider K.L."/>
            <person name="Schwartz D.C."/>
            <person name="Sharma A."/>
            <person name="Soderlund C."/>
            <person name="Springer N.M."/>
            <person name="Sun Q."/>
            <person name="Wang H."/>
            <person name="Waterman M."/>
            <person name="Westerman R."/>
            <person name="Wolfgruber T.K."/>
            <person name="Yang L."/>
            <person name="Yu Y."/>
            <person name="Zhang L."/>
            <person name="Zhou S."/>
            <person name="Zhu Q."/>
            <person name="Bennetzen J.L."/>
            <person name="Dawe R.K."/>
            <person name="Jiang J."/>
            <person name="Jiang N."/>
            <person name="Presting G.G."/>
            <person name="Wessler S.R."/>
            <person name="Aluru S."/>
            <person name="Martienssen R.A."/>
            <person name="Clifton S.W."/>
            <person name="McCombie W.R."/>
            <person name="Wing R.A."/>
            <person name="Wilson R.K."/>
        </authorList>
    </citation>
    <scope>NUCLEOTIDE SEQUENCE [LARGE SCALE GENOMIC DNA]</scope>
    <source>
        <strain evidence="3">cv. B73</strain>
    </source>
</reference>
<dbReference type="EnsemblPlants" id="Zm00001eb354410_T001">
    <property type="protein sequence ID" value="Zm00001eb354410_P001"/>
    <property type="gene ID" value="Zm00001eb354410"/>
</dbReference>
<protein>
    <submittedName>
        <fullName evidence="2">Uncharacterized protein</fullName>
    </submittedName>
</protein>
<dbReference type="Proteomes" id="UP000007305">
    <property type="component" value="Chromosome 8"/>
</dbReference>
<organism evidence="2 3">
    <name type="scientific">Zea mays</name>
    <name type="common">Maize</name>
    <dbReference type="NCBI Taxonomy" id="4577"/>
    <lineage>
        <taxon>Eukaryota</taxon>
        <taxon>Viridiplantae</taxon>
        <taxon>Streptophyta</taxon>
        <taxon>Embryophyta</taxon>
        <taxon>Tracheophyta</taxon>
        <taxon>Spermatophyta</taxon>
        <taxon>Magnoliopsida</taxon>
        <taxon>Liliopsida</taxon>
        <taxon>Poales</taxon>
        <taxon>Poaceae</taxon>
        <taxon>PACMAD clade</taxon>
        <taxon>Panicoideae</taxon>
        <taxon>Andropogonodae</taxon>
        <taxon>Andropogoneae</taxon>
        <taxon>Tripsacinae</taxon>
        <taxon>Zea</taxon>
    </lineage>
</organism>
<dbReference type="AlphaFoldDB" id="A0A804QPZ6"/>
<evidence type="ECO:0000313" key="2">
    <source>
        <dbReference type="EnsemblPlants" id="Zm00001eb354410_P001"/>
    </source>
</evidence>
<evidence type="ECO:0000313" key="3">
    <source>
        <dbReference type="Proteomes" id="UP000007305"/>
    </source>
</evidence>
<accession>A0A804QPZ6</accession>
<keyword evidence="3" id="KW-1185">Reference proteome</keyword>